<dbReference type="Proteomes" id="UP000887577">
    <property type="component" value="Unplaced"/>
</dbReference>
<feature type="compositionally biased region" description="Low complexity" evidence="1">
    <location>
        <begin position="57"/>
        <end position="66"/>
    </location>
</feature>
<accession>A0A914Z6Y1</accession>
<feature type="compositionally biased region" description="Acidic residues" evidence="1">
    <location>
        <begin position="1"/>
        <end position="11"/>
    </location>
</feature>
<proteinExistence type="predicted"/>
<keyword evidence="2" id="KW-1185">Reference proteome</keyword>
<feature type="compositionally biased region" description="Low complexity" evidence="1">
    <location>
        <begin position="245"/>
        <end position="260"/>
    </location>
</feature>
<reference evidence="3" key="1">
    <citation type="submission" date="2022-11" db="UniProtKB">
        <authorList>
            <consortium name="WormBaseParasite"/>
        </authorList>
    </citation>
    <scope>IDENTIFICATION</scope>
</reference>
<sequence length="269" mass="30115">MAYLENDDEERDLDKETVIPNDIVKTDITNENTTTSCSRNSSDVSQSDLPNEPMQASESESSISSSKKFLFNPDAPTFLPRMQPQPPSVPFVTFAQPQYITTQQFSQGYATHIPPHSLTNTLPPGYILTSQGVGMQHNPSMIQPTFIPQQIQYVPTGGVPMYNQQIVASSQGGGGYPSFIHQSQQPQTFVVRGNYDITNGGGYIQTNHHQPPQQLQYAAMPLQYQPPPQSLQQQHHHHHLPPPQQQQFQPQLPYSQQQPPNGLRRYGPN</sequence>
<dbReference type="AlphaFoldDB" id="A0A914Z6Y1"/>
<evidence type="ECO:0000313" key="3">
    <source>
        <dbReference type="WBParaSite" id="PSU_v2.g8092.t1"/>
    </source>
</evidence>
<evidence type="ECO:0000256" key="1">
    <source>
        <dbReference type="SAM" id="MobiDB-lite"/>
    </source>
</evidence>
<feature type="compositionally biased region" description="Polar residues" evidence="1">
    <location>
        <begin position="27"/>
        <end position="49"/>
    </location>
</feature>
<dbReference type="WBParaSite" id="PSU_v2.g8092.t1">
    <property type="protein sequence ID" value="PSU_v2.g8092.t1"/>
    <property type="gene ID" value="PSU_v2.g8092"/>
</dbReference>
<organism evidence="2 3">
    <name type="scientific">Panagrolaimus superbus</name>
    <dbReference type="NCBI Taxonomy" id="310955"/>
    <lineage>
        <taxon>Eukaryota</taxon>
        <taxon>Metazoa</taxon>
        <taxon>Ecdysozoa</taxon>
        <taxon>Nematoda</taxon>
        <taxon>Chromadorea</taxon>
        <taxon>Rhabditida</taxon>
        <taxon>Tylenchina</taxon>
        <taxon>Panagrolaimomorpha</taxon>
        <taxon>Panagrolaimoidea</taxon>
        <taxon>Panagrolaimidae</taxon>
        <taxon>Panagrolaimus</taxon>
    </lineage>
</organism>
<feature type="region of interest" description="Disordered" evidence="1">
    <location>
        <begin position="1"/>
        <end position="67"/>
    </location>
</feature>
<name>A0A914Z6Y1_9BILA</name>
<protein>
    <submittedName>
        <fullName evidence="3">Uncharacterized protein</fullName>
    </submittedName>
</protein>
<evidence type="ECO:0000313" key="2">
    <source>
        <dbReference type="Proteomes" id="UP000887577"/>
    </source>
</evidence>
<feature type="region of interest" description="Disordered" evidence="1">
    <location>
        <begin position="225"/>
        <end position="269"/>
    </location>
</feature>